<evidence type="ECO:0000313" key="1">
    <source>
        <dbReference type="EMBL" id="CAH2268402.1"/>
    </source>
</evidence>
<organism evidence="1 2">
    <name type="scientific">Pararge aegeria aegeria</name>
    <dbReference type="NCBI Taxonomy" id="348720"/>
    <lineage>
        <taxon>Eukaryota</taxon>
        <taxon>Metazoa</taxon>
        <taxon>Ecdysozoa</taxon>
        <taxon>Arthropoda</taxon>
        <taxon>Hexapoda</taxon>
        <taxon>Insecta</taxon>
        <taxon>Pterygota</taxon>
        <taxon>Neoptera</taxon>
        <taxon>Endopterygota</taxon>
        <taxon>Lepidoptera</taxon>
        <taxon>Glossata</taxon>
        <taxon>Ditrysia</taxon>
        <taxon>Papilionoidea</taxon>
        <taxon>Nymphalidae</taxon>
        <taxon>Satyrinae</taxon>
        <taxon>Satyrini</taxon>
        <taxon>Parargina</taxon>
        <taxon>Pararge</taxon>
    </lineage>
</organism>
<proteinExistence type="predicted"/>
<accession>A0A8S4SPI3</accession>
<reference evidence="1" key="1">
    <citation type="submission" date="2022-03" db="EMBL/GenBank/DDBJ databases">
        <authorList>
            <person name="Lindestad O."/>
        </authorList>
    </citation>
    <scope>NUCLEOTIDE SEQUENCE</scope>
</reference>
<dbReference type="Proteomes" id="UP000838756">
    <property type="component" value="Unassembled WGS sequence"/>
</dbReference>
<dbReference type="AlphaFoldDB" id="A0A8S4SPI3"/>
<protein>
    <submittedName>
        <fullName evidence="1">Jg6271 protein</fullName>
    </submittedName>
</protein>
<dbReference type="OrthoDB" id="8195376at2759"/>
<evidence type="ECO:0000313" key="2">
    <source>
        <dbReference type="Proteomes" id="UP000838756"/>
    </source>
</evidence>
<keyword evidence="2" id="KW-1185">Reference proteome</keyword>
<dbReference type="EMBL" id="CAKXAJ010026435">
    <property type="protein sequence ID" value="CAH2268402.1"/>
    <property type="molecule type" value="Genomic_DNA"/>
</dbReference>
<gene>
    <name evidence="1" type="primary">jg6271</name>
    <name evidence="1" type="ORF">PAEG_LOCUS26760</name>
</gene>
<comment type="caution">
    <text evidence="1">The sequence shown here is derived from an EMBL/GenBank/DDBJ whole genome shotgun (WGS) entry which is preliminary data.</text>
</comment>
<name>A0A8S4SPI3_9NEOP</name>
<sequence length="66" mass="7278">MEHAKPPPELSVDGSPVSRADAWKKWKTQFQLFIKAAGVHKEDPAVQASLLINLIGSDGFDVYQTI</sequence>